<dbReference type="EMBL" id="JAIXMP010000035">
    <property type="protein sequence ID" value="KAI9249430.1"/>
    <property type="molecule type" value="Genomic_DNA"/>
</dbReference>
<accession>A0AAD5JQX4</accession>
<dbReference type="AlphaFoldDB" id="A0AAD5JQX4"/>
<reference evidence="2" key="1">
    <citation type="journal article" date="2022" name="IScience">
        <title>Evolution of zygomycete secretomes and the origins of terrestrial fungal ecologies.</title>
        <authorList>
            <person name="Chang Y."/>
            <person name="Wang Y."/>
            <person name="Mondo S."/>
            <person name="Ahrendt S."/>
            <person name="Andreopoulos W."/>
            <person name="Barry K."/>
            <person name="Beard J."/>
            <person name="Benny G.L."/>
            <person name="Blankenship S."/>
            <person name="Bonito G."/>
            <person name="Cuomo C."/>
            <person name="Desiro A."/>
            <person name="Gervers K.A."/>
            <person name="Hundley H."/>
            <person name="Kuo A."/>
            <person name="LaButti K."/>
            <person name="Lang B.F."/>
            <person name="Lipzen A."/>
            <person name="O'Donnell K."/>
            <person name="Pangilinan J."/>
            <person name="Reynolds N."/>
            <person name="Sandor L."/>
            <person name="Smith M.E."/>
            <person name="Tsang A."/>
            <person name="Grigoriev I.V."/>
            <person name="Stajich J.E."/>
            <person name="Spatafora J.W."/>
        </authorList>
    </citation>
    <scope>NUCLEOTIDE SEQUENCE</scope>
    <source>
        <strain evidence="2">RSA 2281</strain>
    </source>
</reference>
<evidence type="ECO:0000256" key="1">
    <source>
        <dbReference type="SAM" id="Phobius"/>
    </source>
</evidence>
<keyword evidence="1" id="KW-1133">Transmembrane helix</keyword>
<evidence type="ECO:0000313" key="2">
    <source>
        <dbReference type="EMBL" id="KAI9249430.1"/>
    </source>
</evidence>
<keyword evidence="1" id="KW-0812">Transmembrane</keyword>
<sequence>MQRKSLWGSYKALSPRTRILIGVGGMVFSTVGILASDYLENQFPATEDEKLKAEALSPVTVVDHADKSNRQ</sequence>
<evidence type="ECO:0000313" key="3">
    <source>
        <dbReference type="Proteomes" id="UP001209540"/>
    </source>
</evidence>
<comment type="caution">
    <text evidence="2">The sequence shown here is derived from an EMBL/GenBank/DDBJ whole genome shotgun (WGS) entry which is preliminary data.</text>
</comment>
<dbReference type="Proteomes" id="UP001209540">
    <property type="component" value="Unassembled WGS sequence"/>
</dbReference>
<keyword evidence="1" id="KW-0472">Membrane</keyword>
<gene>
    <name evidence="2" type="ORF">BDA99DRAFT_564391</name>
</gene>
<protein>
    <submittedName>
        <fullName evidence="2">Uncharacterized protein</fullName>
    </submittedName>
</protein>
<feature type="transmembrane region" description="Helical" evidence="1">
    <location>
        <begin position="20"/>
        <end position="39"/>
    </location>
</feature>
<proteinExistence type="predicted"/>
<reference evidence="2" key="2">
    <citation type="submission" date="2023-02" db="EMBL/GenBank/DDBJ databases">
        <authorList>
            <consortium name="DOE Joint Genome Institute"/>
            <person name="Mondo S.J."/>
            <person name="Chang Y."/>
            <person name="Wang Y."/>
            <person name="Ahrendt S."/>
            <person name="Andreopoulos W."/>
            <person name="Barry K."/>
            <person name="Beard J."/>
            <person name="Benny G.L."/>
            <person name="Blankenship S."/>
            <person name="Bonito G."/>
            <person name="Cuomo C."/>
            <person name="Desiro A."/>
            <person name="Gervers K.A."/>
            <person name="Hundley H."/>
            <person name="Kuo A."/>
            <person name="LaButti K."/>
            <person name="Lang B.F."/>
            <person name="Lipzen A."/>
            <person name="O'Donnell K."/>
            <person name="Pangilinan J."/>
            <person name="Reynolds N."/>
            <person name="Sandor L."/>
            <person name="Smith M.W."/>
            <person name="Tsang A."/>
            <person name="Grigoriev I.V."/>
            <person name="Stajich J.E."/>
            <person name="Spatafora J.W."/>
        </authorList>
    </citation>
    <scope>NUCLEOTIDE SEQUENCE</scope>
    <source>
        <strain evidence="2">RSA 2281</strain>
    </source>
</reference>
<organism evidence="2 3">
    <name type="scientific">Phascolomyces articulosus</name>
    <dbReference type="NCBI Taxonomy" id="60185"/>
    <lineage>
        <taxon>Eukaryota</taxon>
        <taxon>Fungi</taxon>
        <taxon>Fungi incertae sedis</taxon>
        <taxon>Mucoromycota</taxon>
        <taxon>Mucoromycotina</taxon>
        <taxon>Mucoromycetes</taxon>
        <taxon>Mucorales</taxon>
        <taxon>Lichtheimiaceae</taxon>
        <taxon>Phascolomyces</taxon>
    </lineage>
</organism>
<name>A0AAD5JQX4_9FUNG</name>
<keyword evidence="3" id="KW-1185">Reference proteome</keyword>